<accession>A0A1A8YJT6</accession>
<protein>
    <submittedName>
        <fullName evidence="1">Uncharacterized protein</fullName>
    </submittedName>
</protein>
<evidence type="ECO:0000313" key="1">
    <source>
        <dbReference type="EMBL" id="SBT31606.1"/>
    </source>
</evidence>
<dbReference type="EMBL" id="FLRE01000020">
    <property type="protein sequence ID" value="SBT31606.1"/>
    <property type="molecule type" value="Genomic_DNA"/>
</dbReference>
<reference evidence="2" key="1">
    <citation type="submission" date="2016-05" db="EMBL/GenBank/DDBJ databases">
        <authorList>
            <person name="Naeem Raeece"/>
        </authorList>
    </citation>
    <scope>NUCLEOTIDE SEQUENCE [LARGE SCALE GENOMIC DNA]</scope>
</reference>
<proteinExistence type="predicted"/>
<organism evidence="1 2">
    <name type="scientific">Plasmodium ovale wallikeri</name>
    <dbReference type="NCBI Taxonomy" id="864142"/>
    <lineage>
        <taxon>Eukaryota</taxon>
        <taxon>Sar</taxon>
        <taxon>Alveolata</taxon>
        <taxon>Apicomplexa</taxon>
        <taxon>Aconoidasida</taxon>
        <taxon>Haemosporida</taxon>
        <taxon>Plasmodiidae</taxon>
        <taxon>Plasmodium</taxon>
        <taxon>Plasmodium (Plasmodium)</taxon>
    </lineage>
</organism>
<dbReference type="AlphaFoldDB" id="A0A1A8YJT6"/>
<sequence length="98" mass="11273">MRVSWLADERHSKESCDVSVKEYALIRATFYLPASPTNYLDANNHTCDSPLRVFKNALNEVTKKGKGINNKSRSCYTDLWHIPVQINVIQLTRPHERA</sequence>
<evidence type="ECO:0000313" key="2">
    <source>
        <dbReference type="Proteomes" id="UP000078550"/>
    </source>
</evidence>
<dbReference type="Proteomes" id="UP000078550">
    <property type="component" value="Unassembled WGS sequence"/>
</dbReference>
<gene>
    <name evidence="1" type="ORF">POVWA2_005070</name>
</gene>
<name>A0A1A8YJT6_PLAOA</name>